<dbReference type="SMART" id="SM00249">
    <property type="entry name" value="PHD"/>
    <property type="match status" value="2"/>
</dbReference>
<dbReference type="SUPFAM" id="SSF57903">
    <property type="entry name" value="FYVE/PHD zinc finger"/>
    <property type="match status" value="2"/>
</dbReference>
<evidence type="ECO:0000256" key="1">
    <source>
        <dbReference type="ARBA" id="ARBA00022723"/>
    </source>
</evidence>
<dbReference type="GO" id="GO:0003714">
    <property type="term" value="F:transcription corepressor activity"/>
    <property type="evidence" value="ECO:0007669"/>
    <property type="project" value="InterPro"/>
</dbReference>
<dbReference type="InterPro" id="IPR042163">
    <property type="entry name" value="PHF12"/>
</dbReference>
<dbReference type="CDD" id="cd15534">
    <property type="entry name" value="PHD2_PHF12_Rco1"/>
    <property type="match status" value="1"/>
</dbReference>
<dbReference type="PROSITE" id="PS01359">
    <property type="entry name" value="ZF_PHD_1"/>
    <property type="match status" value="1"/>
</dbReference>
<evidence type="ECO:0000256" key="2">
    <source>
        <dbReference type="ARBA" id="ARBA00022771"/>
    </source>
</evidence>
<dbReference type="GO" id="GO:0070822">
    <property type="term" value="C:Sin3-type complex"/>
    <property type="evidence" value="ECO:0007669"/>
    <property type="project" value="TreeGrafter"/>
</dbReference>
<evidence type="ECO:0000259" key="6">
    <source>
        <dbReference type="PROSITE" id="PS50006"/>
    </source>
</evidence>
<dbReference type="EMBL" id="MNPL01000258">
    <property type="protein sequence ID" value="OQR80181.1"/>
    <property type="molecule type" value="Genomic_DNA"/>
</dbReference>
<evidence type="ECO:0000256" key="5">
    <source>
        <dbReference type="SAM" id="MobiDB-lite"/>
    </source>
</evidence>
<organism evidence="8 9">
    <name type="scientific">Tropilaelaps mercedesae</name>
    <dbReference type="NCBI Taxonomy" id="418985"/>
    <lineage>
        <taxon>Eukaryota</taxon>
        <taxon>Metazoa</taxon>
        <taxon>Ecdysozoa</taxon>
        <taxon>Arthropoda</taxon>
        <taxon>Chelicerata</taxon>
        <taxon>Arachnida</taxon>
        <taxon>Acari</taxon>
        <taxon>Parasitiformes</taxon>
        <taxon>Mesostigmata</taxon>
        <taxon>Gamasina</taxon>
        <taxon>Dermanyssoidea</taxon>
        <taxon>Laelapidae</taxon>
        <taxon>Tropilaelaps</taxon>
    </lineage>
</organism>
<keyword evidence="1" id="KW-0479">Metal-binding</keyword>
<dbReference type="PANTHER" id="PTHR46309">
    <property type="entry name" value="PHD FINGER PROTEIN 12"/>
    <property type="match status" value="1"/>
</dbReference>
<dbReference type="Pfam" id="PF00628">
    <property type="entry name" value="PHD"/>
    <property type="match status" value="2"/>
</dbReference>
<dbReference type="InterPro" id="IPR011011">
    <property type="entry name" value="Znf_FYVE_PHD"/>
</dbReference>
<dbReference type="InParanoid" id="A0A1V9Y395"/>
<dbReference type="InterPro" id="IPR019786">
    <property type="entry name" value="Zinc_finger_PHD-type_CS"/>
</dbReference>
<dbReference type="SUPFAM" id="SSF49879">
    <property type="entry name" value="SMAD/FHA domain"/>
    <property type="match status" value="1"/>
</dbReference>
<evidence type="ECO:0000259" key="7">
    <source>
        <dbReference type="PROSITE" id="PS50016"/>
    </source>
</evidence>
<keyword evidence="9" id="KW-1185">Reference proteome</keyword>
<dbReference type="InterPro" id="IPR019787">
    <property type="entry name" value="Znf_PHD-finger"/>
</dbReference>
<sequence length="689" mass="76249">MAGRKANGAEEASSSRSPEPDVPVAVSKPSRRDERYEKSDFLVQWDPQEGLMPQILSLISSPRKESKKKKNNILIVGSSRECVSCGECGDVVCCSRCNSCFHTLCHNPPLDDDHLPVAKWTCFNCSSTTAAAAVAAASEYDDGVGDDEDSDSERPLLSRAFKMLLKAVENDNSEEFQLGKDVSLPYVFSGCGKPTKKRLREMKLARLDRGLVPAPVRTCFGCDRSSRSGPLIQCDYCPLMFHADCLDPPLTMMPLSRWMCPNHPHHAVDEKMTSDRHSERVRLWDEFCCQSVTERKIMLDFFHKNSRKNPPFNRKRRIEPDVIRVAVPAHVKAMYRAAKKRREQNDWLGGVISMNARVLDLDHVTVDDLSDTTVRLMAARMIEGMRQQKKSEPVIEKVQPRAFITPGLGSSGPQLCITENHVTIGKCNSADINLEYYGDCKYASTRHAVIFYDEVTEYFELVNYSEYGTHVDGVLYNHDVQHILKENQSVTDSIKALVKEKKKIKEKRLPMKRGRKSKAEKAALAAAAAAAQAIGSDIEEVDLTGWSDEKDAKEATTNLDRDVRRMESKSEITIKTETVDSEDTLSAAGASTPLVPKSEASEGPDLPNGDVNGENSLAGNGCAIKKEREEAGDDALLGHINGLPRACICEQTNLMGKILPAEGFEGSAILHNGSVLKVGCIVLLFNVVQ</sequence>
<dbReference type="PROSITE" id="PS50006">
    <property type="entry name" value="FHA_DOMAIN"/>
    <property type="match status" value="1"/>
</dbReference>
<dbReference type="InterPro" id="IPR008984">
    <property type="entry name" value="SMAD_FHA_dom_sf"/>
</dbReference>
<gene>
    <name evidence="8" type="ORF">BIW11_05228</name>
</gene>
<dbReference type="InterPro" id="IPR000253">
    <property type="entry name" value="FHA_dom"/>
</dbReference>
<comment type="caution">
    <text evidence="8">The sequence shown here is derived from an EMBL/GenBank/DDBJ whole genome shotgun (WGS) entry which is preliminary data.</text>
</comment>
<keyword evidence="2 4" id="KW-0863">Zinc-finger</keyword>
<dbReference type="GO" id="GO:0000122">
    <property type="term" value="P:negative regulation of transcription by RNA polymerase II"/>
    <property type="evidence" value="ECO:0007669"/>
    <property type="project" value="TreeGrafter"/>
</dbReference>
<dbReference type="Gene3D" id="3.30.40.10">
    <property type="entry name" value="Zinc/RING finger domain, C3HC4 (zinc finger)"/>
    <property type="match status" value="2"/>
</dbReference>
<dbReference type="GO" id="GO:0008270">
    <property type="term" value="F:zinc ion binding"/>
    <property type="evidence" value="ECO:0007669"/>
    <property type="project" value="UniProtKB-KW"/>
</dbReference>
<evidence type="ECO:0000313" key="9">
    <source>
        <dbReference type="Proteomes" id="UP000192247"/>
    </source>
</evidence>
<dbReference type="PROSITE" id="PS50016">
    <property type="entry name" value="ZF_PHD_2"/>
    <property type="match status" value="2"/>
</dbReference>
<dbReference type="InterPro" id="IPR013083">
    <property type="entry name" value="Znf_RING/FYVE/PHD"/>
</dbReference>
<feature type="domain" description="FHA" evidence="6">
    <location>
        <begin position="422"/>
        <end position="476"/>
    </location>
</feature>
<evidence type="ECO:0000313" key="8">
    <source>
        <dbReference type="EMBL" id="OQR80181.1"/>
    </source>
</evidence>
<dbReference type="Proteomes" id="UP000192247">
    <property type="component" value="Unassembled WGS sequence"/>
</dbReference>
<name>A0A1V9Y395_9ACAR</name>
<feature type="region of interest" description="Disordered" evidence="5">
    <location>
        <begin position="577"/>
        <end position="617"/>
    </location>
</feature>
<dbReference type="Gene3D" id="2.60.200.20">
    <property type="match status" value="1"/>
</dbReference>
<dbReference type="PANTHER" id="PTHR46309:SF1">
    <property type="entry name" value="PHD FINGER PROTEIN 12"/>
    <property type="match status" value="1"/>
</dbReference>
<dbReference type="AlphaFoldDB" id="A0A1V9Y395"/>
<proteinExistence type="predicted"/>
<dbReference type="FunFam" id="3.30.40.10:FF:000154">
    <property type="entry name" value="PHD finger protein 12"/>
    <property type="match status" value="1"/>
</dbReference>
<feature type="domain" description="PHD-type" evidence="7">
    <location>
        <begin position="216"/>
        <end position="266"/>
    </location>
</feature>
<keyword evidence="3" id="KW-0862">Zinc</keyword>
<dbReference type="FunCoup" id="A0A1V9Y395">
    <property type="interactions" value="1272"/>
</dbReference>
<reference evidence="8 9" key="1">
    <citation type="journal article" date="2017" name="Gigascience">
        <title>Draft genome of the honey bee ectoparasitic mite, Tropilaelaps mercedesae, is shaped by the parasitic life history.</title>
        <authorList>
            <person name="Dong X."/>
            <person name="Armstrong S.D."/>
            <person name="Xia D."/>
            <person name="Makepeace B.L."/>
            <person name="Darby A.C."/>
            <person name="Kadowaki T."/>
        </authorList>
    </citation>
    <scope>NUCLEOTIDE SEQUENCE [LARGE SCALE GENOMIC DNA]</scope>
    <source>
        <strain evidence="8">Wuxi-XJTLU</strain>
    </source>
</reference>
<evidence type="ECO:0000256" key="4">
    <source>
        <dbReference type="PROSITE-ProRule" id="PRU00146"/>
    </source>
</evidence>
<evidence type="ECO:0000256" key="3">
    <source>
        <dbReference type="ARBA" id="ARBA00022833"/>
    </source>
</evidence>
<dbReference type="InterPro" id="IPR001965">
    <property type="entry name" value="Znf_PHD"/>
</dbReference>
<dbReference type="STRING" id="418985.A0A1V9Y395"/>
<dbReference type="Pfam" id="PF00498">
    <property type="entry name" value="FHA"/>
    <property type="match status" value="1"/>
</dbReference>
<dbReference type="OrthoDB" id="1919692at2759"/>
<protein>
    <submittedName>
        <fullName evidence="8">PHD finger protein 12-like</fullName>
    </submittedName>
</protein>
<feature type="domain" description="PHD-type" evidence="7">
    <location>
        <begin position="79"/>
        <end position="128"/>
    </location>
</feature>
<feature type="region of interest" description="Disordered" evidence="5">
    <location>
        <begin position="1"/>
        <end position="37"/>
    </location>
</feature>
<accession>A0A1V9Y395</accession>